<feature type="chain" id="PRO_5045038677" evidence="2">
    <location>
        <begin position="33"/>
        <end position="327"/>
    </location>
</feature>
<evidence type="ECO:0000313" key="4">
    <source>
        <dbReference type="Proteomes" id="UP001501671"/>
    </source>
</evidence>
<feature type="signal peptide" evidence="2">
    <location>
        <begin position="1"/>
        <end position="32"/>
    </location>
</feature>
<dbReference type="Proteomes" id="UP001501671">
    <property type="component" value="Unassembled WGS sequence"/>
</dbReference>
<comment type="caution">
    <text evidence="3">The sequence shown here is derived from an EMBL/GenBank/DDBJ whole genome shotgun (WGS) entry which is preliminary data.</text>
</comment>
<dbReference type="InterPro" id="IPR005064">
    <property type="entry name" value="BUG"/>
</dbReference>
<name>A0ABP8H276_9BURK</name>
<keyword evidence="2" id="KW-0732">Signal</keyword>
<dbReference type="InterPro" id="IPR042100">
    <property type="entry name" value="Bug_dom1"/>
</dbReference>
<dbReference type="CDD" id="cd13578">
    <property type="entry name" value="PBP2_Bug27"/>
    <property type="match status" value="1"/>
</dbReference>
<organism evidence="3 4">
    <name type="scientific">Pigmentiphaga soli</name>
    <dbReference type="NCBI Taxonomy" id="1007095"/>
    <lineage>
        <taxon>Bacteria</taxon>
        <taxon>Pseudomonadati</taxon>
        <taxon>Pseudomonadota</taxon>
        <taxon>Betaproteobacteria</taxon>
        <taxon>Burkholderiales</taxon>
        <taxon>Alcaligenaceae</taxon>
        <taxon>Pigmentiphaga</taxon>
    </lineage>
</organism>
<dbReference type="InterPro" id="IPR006311">
    <property type="entry name" value="TAT_signal"/>
</dbReference>
<protein>
    <submittedName>
        <fullName evidence="3">Tripartite tricarboxylate transporter substrate binding protein</fullName>
    </submittedName>
</protein>
<dbReference type="Pfam" id="PF03401">
    <property type="entry name" value="TctC"/>
    <property type="match status" value="1"/>
</dbReference>
<reference evidence="4" key="1">
    <citation type="journal article" date="2019" name="Int. J. Syst. Evol. Microbiol.">
        <title>The Global Catalogue of Microorganisms (GCM) 10K type strain sequencing project: providing services to taxonomists for standard genome sequencing and annotation.</title>
        <authorList>
            <consortium name="The Broad Institute Genomics Platform"/>
            <consortium name="The Broad Institute Genome Sequencing Center for Infectious Disease"/>
            <person name="Wu L."/>
            <person name="Ma J."/>
        </authorList>
    </citation>
    <scope>NUCLEOTIDE SEQUENCE [LARGE SCALE GENOMIC DNA]</scope>
    <source>
        <strain evidence="4">JCM 17666</strain>
    </source>
</reference>
<dbReference type="Gene3D" id="3.40.190.10">
    <property type="entry name" value="Periplasmic binding protein-like II"/>
    <property type="match status" value="1"/>
</dbReference>
<dbReference type="PANTHER" id="PTHR42928:SF5">
    <property type="entry name" value="BLR1237 PROTEIN"/>
    <property type="match status" value="1"/>
</dbReference>
<sequence length="327" mass="34264">MNESRRSVLGALAGSAALLGGSGILPAAAAQAYPNRTVRLVVAWPPGSSTDTSARILAQKMGEALGQTFVVENRAGASGIIGAESVARSAPDGYTLLFNTSNQASNKLAFAKLPYDPITDFAPICRGYRNVLVLVAHPSLPARNFAEFLDYAKKSPGKLSFGSPGVGTPHQLAGELLKQVADIEIEHVPYKGGGPAAVDLISGQIPLAIASLVAVLPNIRSGQIRALAITEKARYAELPEVPTIAETFPGFDVSGWGGMFAPAGTPAPIVRTLNAEMARALRRGDVSQTMNGNGLVPWPSTPDELAQLVRDDIDRWTAVARSGVKFS</sequence>
<dbReference type="PANTHER" id="PTHR42928">
    <property type="entry name" value="TRICARBOXYLATE-BINDING PROTEIN"/>
    <property type="match status" value="1"/>
</dbReference>
<accession>A0ABP8H276</accession>
<evidence type="ECO:0000256" key="2">
    <source>
        <dbReference type="SAM" id="SignalP"/>
    </source>
</evidence>
<keyword evidence="4" id="KW-1185">Reference proteome</keyword>
<dbReference type="RefSeq" id="WP_345249743.1">
    <property type="nucleotide sequence ID" value="NZ_BAABFO010000010.1"/>
</dbReference>
<dbReference type="SUPFAM" id="SSF53850">
    <property type="entry name" value="Periplasmic binding protein-like II"/>
    <property type="match status" value="1"/>
</dbReference>
<evidence type="ECO:0000256" key="1">
    <source>
        <dbReference type="ARBA" id="ARBA00006987"/>
    </source>
</evidence>
<dbReference type="PIRSF" id="PIRSF017082">
    <property type="entry name" value="YflP"/>
    <property type="match status" value="1"/>
</dbReference>
<evidence type="ECO:0000313" key="3">
    <source>
        <dbReference type="EMBL" id="GAA4333287.1"/>
    </source>
</evidence>
<comment type="similarity">
    <text evidence="1">Belongs to the UPF0065 (bug) family.</text>
</comment>
<dbReference type="Gene3D" id="3.40.190.150">
    <property type="entry name" value="Bordetella uptake gene, domain 1"/>
    <property type="match status" value="1"/>
</dbReference>
<dbReference type="PROSITE" id="PS51318">
    <property type="entry name" value="TAT"/>
    <property type="match status" value="1"/>
</dbReference>
<proteinExistence type="inferred from homology"/>
<dbReference type="EMBL" id="BAABFO010000010">
    <property type="protein sequence ID" value="GAA4333287.1"/>
    <property type="molecule type" value="Genomic_DNA"/>
</dbReference>
<gene>
    <name evidence="3" type="ORF">GCM10023144_24410</name>
</gene>